<keyword evidence="2" id="KW-0813">Transport</keyword>
<feature type="transmembrane region" description="Helical" evidence="7">
    <location>
        <begin position="416"/>
        <end position="434"/>
    </location>
</feature>
<dbReference type="RefSeq" id="WP_261759301.1">
    <property type="nucleotide sequence ID" value="NZ_CP104562.2"/>
</dbReference>
<keyword evidence="6 7" id="KW-0472">Membrane</keyword>
<feature type="transmembrane region" description="Helical" evidence="7">
    <location>
        <begin position="295"/>
        <end position="318"/>
    </location>
</feature>
<sequence length="444" mass="45434">MAATSASEVDLAPASAQPIASAAAPAASVASASASASASAAYASEAAVPSAAHEPPPNLRSAFPAVIATLVAVHACMATTRVAASLWVLSRGYGEWTVGVLLSLFAVAPIGLSLWAGRLADRFGFHRPVGIGVLMAFAGAALSLLALPSQSVWLMGLGCLLCGGAISVAAVAIQREAGLLAADPSQLKRVFSWVALGPALSNALAPVMAGILIDIAGYWAAFSLAVVLPLVAWAVALRVPRHPPRERPTSVKARPAWDLLRDPALRHLLVVNIVLSACWDAHSFVVPVVGHAKGLSASSIGLVLGSFAAAATVVRLAIVRWSHHLDEVKALRAAMTAATLILMVYAWLPGTPGLMIGSAILGIALGSVQPMVLATLHQVTPVDRHGQALGLRMLATNGATVAMPLGFGALASVSAAAAPLWLMAGLLLFAQWPAKQIAALRQKP</sequence>
<feature type="transmembrane region" description="Helical" evidence="7">
    <location>
        <begin position="153"/>
        <end position="173"/>
    </location>
</feature>
<dbReference type="PANTHER" id="PTHR23517">
    <property type="entry name" value="RESISTANCE PROTEIN MDTM, PUTATIVE-RELATED-RELATED"/>
    <property type="match status" value="1"/>
</dbReference>
<dbReference type="InterPro" id="IPR036259">
    <property type="entry name" value="MFS_trans_sf"/>
</dbReference>
<keyword evidence="4 7" id="KW-0812">Transmembrane</keyword>
<evidence type="ECO:0000256" key="7">
    <source>
        <dbReference type="SAM" id="Phobius"/>
    </source>
</evidence>
<dbReference type="EMBL" id="CP104562">
    <property type="protein sequence ID" value="UXH79481.1"/>
    <property type="molecule type" value="Genomic_DNA"/>
</dbReference>
<comment type="subcellular location">
    <subcellularLocation>
        <location evidence="1">Cell membrane</location>
        <topology evidence="1">Multi-pass membrane protein</topology>
    </subcellularLocation>
</comment>
<keyword evidence="3" id="KW-1003">Cell membrane</keyword>
<dbReference type="InterPro" id="IPR050171">
    <property type="entry name" value="MFS_Transporters"/>
</dbReference>
<evidence type="ECO:0000256" key="1">
    <source>
        <dbReference type="ARBA" id="ARBA00004651"/>
    </source>
</evidence>
<dbReference type="Proteomes" id="UP001064933">
    <property type="component" value="Chromosome"/>
</dbReference>
<proteinExistence type="predicted"/>
<evidence type="ECO:0000256" key="3">
    <source>
        <dbReference type="ARBA" id="ARBA00022475"/>
    </source>
</evidence>
<dbReference type="InterPro" id="IPR020846">
    <property type="entry name" value="MFS_dom"/>
</dbReference>
<reference evidence="9" key="1">
    <citation type="submission" date="2022-10" db="EMBL/GenBank/DDBJ databases">
        <title>Characterization and whole genome sequencing of a new Roseateles species, isolated from fresh water.</title>
        <authorList>
            <person name="Guliayeva D.Y."/>
            <person name="Akhremchuk A.E."/>
            <person name="Sikolenko M.A."/>
            <person name="Valentovich L.N."/>
            <person name="Sidarenka A.V."/>
        </authorList>
    </citation>
    <scope>NUCLEOTIDE SEQUENCE</scope>
    <source>
        <strain evidence="9">BIM B-1768</strain>
    </source>
</reference>
<evidence type="ECO:0000256" key="4">
    <source>
        <dbReference type="ARBA" id="ARBA00022692"/>
    </source>
</evidence>
<feature type="transmembrane region" description="Helical" evidence="7">
    <location>
        <begin position="193"/>
        <end position="213"/>
    </location>
</feature>
<keyword evidence="10" id="KW-1185">Reference proteome</keyword>
<accession>A0ABY6B426</accession>
<dbReference type="SUPFAM" id="SSF103473">
    <property type="entry name" value="MFS general substrate transporter"/>
    <property type="match status" value="1"/>
</dbReference>
<feature type="domain" description="Major facilitator superfamily (MFS) profile" evidence="8">
    <location>
        <begin position="209"/>
        <end position="444"/>
    </location>
</feature>
<dbReference type="PROSITE" id="PS50850">
    <property type="entry name" value="MFS"/>
    <property type="match status" value="1"/>
</dbReference>
<feature type="transmembrane region" description="Helical" evidence="7">
    <location>
        <begin position="96"/>
        <end position="117"/>
    </location>
</feature>
<organism evidence="9 10">
    <name type="scientific">Roseateles amylovorans</name>
    <dbReference type="NCBI Taxonomy" id="2978473"/>
    <lineage>
        <taxon>Bacteria</taxon>
        <taxon>Pseudomonadati</taxon>
        <taxon>Pseudomonadota</taxon>
        <taxon>Betaproteobacteria</taxon>
        <taxon>Burkholderiales</taxon>
        <taxon>Sphaerotilaceae</taxon>
        <taxon>Roseateles</taxon>
    </lineage>
</organism>
<dbReference type="InterPro" id="IPR011701">
    <property type="entry name" value="MFS"/>
</dbReference>
<evidence type="ECO:0000259" key="8">
    <source>
        <dbReference type="PROSITE" id="PS50850"/>
    </source>
</evidence>
<feature type="transmembrane region" description="Helical" evidence="7">
    <location>
        <begin position="62"/>
        <end position="84"/>
    </location>
</feature>
<evidence type="ECO:0000313" key="10">
    <source>
        <dbReference type="Proteomes" id="UP001064933"/>
    </source>
</evidence>
<gene>
    <name evidence="9" type="ORF">N4261_06035</name>
</gene>
<evidence type="ECO:0000256" key="2">
    <source>
        <dbReference type="ARBA" id="ARBA00022448"/>
    </source>
</evidence>
<dbReference type="Gene3D" id="1.20.1250.20">
    <property type="entry name" value="MFS general substrate transporter like domains"/>
    <property type="match status" value="1"/>
</dbReference>
<evidence type="ECO:0000313" key="9">
    <source>
        <dbReference type="EMBL" id="UXH79481.1"/>
    </source>
</evidence>
<feature type="transmembrane region" description="Helical" evidence="7">
    <location>
        <begin position="268"/>
        <end position="289"/>
    </location>
</feature>
<keyword evidence="5 7" id="KW-1133">Transmembrane helix</keyword>
<feature type="transmembrane region" description="Helical" evidence="7">
    <location>
        <begin position="219"/>
        <end position="237"/>
    </location>
</feature>
<dbReference type="PANTHER" id="PTHR23517:SF3">
    <property type="entry name" value="INTEGRAL MEMBRANE TRANSPORT PROTEIN"/>
    <property type="match status" value="1"/>
</dbReference>
<name>A0ABY6B426_9BURK</name>
<dbReference type="Pfam" id="PF07690">
    <property type="entry name" value="MFS_1"/>
    <property type="match status" value="1"/>
</dbReference>
<feature type="transmembrane region" description="Helical" evidence="7">
    <location>
        <begin position="129"/>
        <end position="147"/>
    </location>
</feature>
<evidence type="ECO:0000256" key="6">
    <source>
        <dbReference type="ARBA" id="ARBA00023136"/>
    </source>
</evidence>
<evidence type="ECO:0000256" key="5">
    <source>
        <dbReference type="ARBA" id="ARBA00022989"/>
    </source>
</evidence>
<protein>
    <submittedName>
        <fullName evidence="9">MFS transporter</fullName>
    </submittedName>
</protein>